<keyword evidence="3" id="KW-1185">Reference proteome</keyword>
<keyword evidence="1" id="KW-0472">Membrane</keyword>
<dbReference type="RefSeq" id="WP_216127365.1">
    <property type="nucleotide sequence ID" value="NZ_CP064782.1"/>
</dbReference>
<protein>
    <submittedName>
        <fullName evidence="2">Uncharacterized protein</fullName>
    </submittedName>
</protein>
<feature type="transmembrane region" description="Helical" evidence="1">
    <location>
        <begin position="38"/>
        <end position="57"/>
    </location>
</feature>
<dbReference type="KEGG" id="aiq:Azoinq_01675"/>
<keyword evidence="1" id="KW-0812">Transmembrane</keyword>
<organism evidence="2 3">
    <name type="scientific">Azospira inquinata</name>
    <dbReference type="NCBI Taxonomy" id="2785627"/>
    <lineage>
        <taxon>Bacteria</taxon>
        <taxon>Pseudomonadati</taxon>
        <taxon>Pseudomonadota</taxon>
        <taxon>Betaproteobacteria</taxon>
        <taxon>Rhodocyclales</taxon>
        <taxon>Rhodocyclaceae</taxon>
        <taxon>Azospira</taxon>
    </lineage>
</organism>
<name>A0A975XV05_9RHOO</name>
<keyword evidence="1" id="KW-1133">Transmembrane helix</keyword>
<sequence>MIVWQGAGFAGVLVPLVFVLLGNLGLDKVFGDGYYSSHAWAPMFVLILSAMVVWWFGKRLNDLPGKELIDPQTQQKVVLKEKHTIFWIPLHYFAFVIVAFAILMPFLKRGGGL</sequence>
<feature type="transmembrane region" description="Helical" evidence="1">
    <location>
        <begin position="85"/>
        <end position="107"/>
    </location>
</feature>
<evidence type="ECO:0000313" key="3">
    <source>
        <dbReference type="Proteomes" id="UP000683428"/>
    </source>
</evidence>
<feature type="transmembrane region" description="Helical" evidence="1">
    <location>
        <begin position="6"/>
        <end position="26"/>
    </location>
</feature>
<dbReference type="EMBL" id="CP064782">
    <property type="protein sequence ID" value="QWT49351.1"/>
    <property type="molecule type" value="Genomic_DNA"/>
</dbReference>
<dbReference type="Proteomes" id="UP000683428">
    <property type="component" value="Chromosome"/>
</dbReference>
<evidence type="ECO:0000313" key="2">
    <source>
        <dbReference type="EMBL" id="QWT49351.1"/>
    </source>
</evidence>
<evidence type="ECO:0000256" key="1">
    <source>
        <dbReference type="SAM" id="Phobius"/>
    </source>
</evidence>
<reference evidence="2" key="1">
    <citation type="submission" date="2020-11" db="EMBL/GenBank/DDBJ databases">
        <title>Azospira inquinata sp. nov.</title>
        <authorList>
            <person name="Moe W.M."/>
            <person name="Mikes M.C."/>
        </authorList>
    </citation>
    <scope>NUCLEOTIDE SEQUENCE</scope>
    <source>
        <strain evidence="2">Azo-3</strain>
    </source>
</reference>
<gene>
    <name evidence="2" type="ORF">Azoinq_01675</name>
</gene>
<dbReference type="AlphaFoldDB" id="A0A975XV05"/>
<proteinExistence type="predicted"/>
<accession>A0A975XV05</accession>